<sequence>MSPIIGVFPASGGLGSSVVNHLKTLVPASQLLLIARHPEKLATVSREGASVRQADYDVPSSLTNAFDGVDVLMLISYASFEVQHRVDVHKLAIDAAIKSGVKHIFYSSLGFAGNLGDESVAHVMGAHLLTEQYLADQRDKISFTSIREGLYSESFPIYMAWFDPKSPAAEITIPHSGDGPGVSWVKQDDLGEATAKLVVAYAKSPTEFSYLNEKVLLSGQREISLAETAEIIGRALGKKLHIKEISVDQYVDLPQIGDKHTYHGIDLSREWSTAWQAIRNGETAAVSPALKDILGREPEDYETTIQSLIGNI</sequence>
<dbReference type="InterPro" id="IPR052718">
    <property type="entry name" value="NmrA-type_oxidoreductase"/>
</dbReference>
<dbReference type="OrthoDB" id="419598at2759"/>
<dbReference type="RefSeq" id="XP_056480984.1">
    <property type="nucleotide sequence ID" value="XM_056637477.1"/>
</dbReference>
<dbReference type="PANTHER" id="PTHR47129">
    <property type="entry name" value="QUINONE OXIDOREDUCTASE 2"/>
    <property type="match status" value="1"/>
</dbReference>
<evidence type="ECO:0000259" key="1">
    <source>
        <dbReference type="Pfam" id="PF05368"/>
    </source>
</evidence>
<name>A0A9W9VCR6_9EURO</name>
<protein>
    <submittedName>
        <fullName evidence="2">NmrA-like family protein</fullName>
    </submittedName>
</protein>
<gene>
    <name evidence="2" type="ORF">N7509_012840</name>
</gene>
<dbReference type="Proteomes" id="UP001147747">
    <property type="component" value="Unassembled WGS sequence"/>
</dbReference>
<dbReference type="InterPro" id="IPR036291">
    <property type="entry name" value="NAD(P)-bd_dom_sf"/>
</dbReference>
<comment type="caution">
    <text evidence="2">The sequence shown here is derived from an EMBL/GenBank/DDBJ whole genome shotgun (WGS) entry which is preliminary data.</text>
</comment>
<dbReference type="InterPro" id="IPR008030">
    <property type="entry name" value="NmrA-like"/>
</dbReference>
<evidence type="ECO:0000313" key="3">
    <source>
        <dbReference type="Proteomes" id="UP001147747"/>
    </source>
</evidence>
<reference evidence="2" key="1">
    <citation type="submission" date="2022-12" db="EMBL/GenBank/DDBJ databases">
        <authorList>
            <person name="Petersen C."/>
        </authorList>
    </citation>
    <scope>NUCLEOTIDE SEQUENCE</scope>
    <source>
        <strain evidence="2">IBT 29677</strain>
    </source>
</reference>
<accession>A0A9W9VCR6</accession>
<dbReference type="EMBL" id="JAPZBU010000012">
    <property type="protein sequence ID" value="KAJ5375954.1"/>
    <property type="molecule type" value="Genomic_DNA"/>
</dbReference>
<organism evidence="2 3">
    <name type="scientific">Penicillium cosmopolitanum</name>
    <dbReference type="NCBI Taxonomy" id="1131564"/>
    <lineage>
        <taxon>Eukaryota</taxon>
        <taxon>Fungi</taxon>
        <taxon>Dikarya</taxon>
        <taxon>Ascomycota</taxon>
        <taxon>Pezizomycotina</taxon>
        <taxon>Eurotiomycetes</taxon>
        <taxon>Eurotiomycetidae</taxon>
        <taxon>Eurotiales</taxon>
        <taxon>Aspergillaceae</taxon>
        <taxon>Penicillium</taxon>
    </lineage>
</organism>
<dbReference type="AlphaFoldDB" id="A0A9W9VCR6"/>
<dbReference type="PANTHER" id="PTHR47129:SF1">
    <property type="entry name" value="NMRA-LIKE DOMAIN-CONTAINING PROTEIN"/>
    <property type="match status" value="1"/>
</dbReference>
<proteinExistence type="predicted"/>
<keyword evidence="3" id="KW-1185">Reference proteome</keyword>
<dbReference type="GeneID" id="81376457"/>
<dbReference type="Gene3D" id="3.40.50.720">
    <property type="entry name" value="NAD(P)-binding Rossmann-like Domain"/>
    <property type="match status" value="1"/>
</dbReference>
<reference evidence="2" key="2">
    <citation type="journal article" date="2023" name="IMA Fungus">
        <title>Comparative genomic study of the Penicillium genus elucidates a diverse pangenome and 15 lateral gene transfer events.</title>
        <authorList>
            <person name="Petersen C."/>
            <person name="Sorensen T."/>
            <person name="Nielsen M.R."/>
            <person name="Sondergaard T.E."/>
            <person name="Sorensen J.L."/>
            <person name="Fitzpatrick D.A."/>
            <person name="Frisvad J.C."/>
            <person name="Nielsen K.L."/>
        </authorList>
    </citation>
    <scope>NUCLEOTIDE SEQUENCE</scope>
    <source>
        <strain evidence="2">IBT 29677</strain>
    </source>
</reference>
<dbReference type="Pfam" id="PF05368">
    <property type="entry name" value="NmrA"/>
    <property type="match status" value="1"/>
</dbReference>
<evidence type="ECO:0000313" key="2">
    <source>
        <dbReference type="EMBL" id="KAJ5375954.1"/>
    </source>
</evidence>
<feature type="domain" description="NmrA-like" evidence="1">
    <location>
        <begin position="5"/>
        <end position="255"/>
    </location>
</feature>
<dbReference type="SUPFAM" id="SSF51735">
    <property type="entry name" value="NAD(P)-binding Rossmann-fold domains"/>
    <property type="match status" value="1"/>
</dbReference>
<dbReference type="Gene3D" id="3.90.25.10">
    <property type="entry name" value="UDP-galactose 4-epimerase, domain 1"/>
    <property type="match status" value="1"/>
</dbReference>